<organism evidence="1 2">
    <name type="scientific">Azotobacter bryophylli</name>
    <dbReference type="NCBI Taxonomy" id="1986537"/>
    <lineage>
        <taxon>Bacteria</taxon>
        <taxon>Pseudomonadati</taxon>
        <taxon>Pseudomonadota</taxon>
        <taxon>Gammaproteobacteria</taxon>
        <taxon>Pseudomonadales</taxon>
        <taxon>Pseudomonadaceae</taxon>
        <taxon>Azotobacter</taxon>
    </lineage>
</organism>
<reference evidence="2" key="1">
    <citation type="journal article" date="2019" name="Int. J. Syst. Evol. Microbiol.">
        <title>The Global Catalogue of Microorganisms (GCM) 10K type strain sequencing project: providing services to taxonomists for standard genome sequencing and annotation.</title>
        <authorList>
            <consortium name="The Broad Institute Genomics Platform"/>
            <consortium name="The Broad Institute Genome Sequencing Center for Infectious Disease"/>
            <person name="Wu L."/>
            <person name="Ma J."/>
        </authorList>
    </citation>
    <scope>NUCLEOTIDE SEQUENCE [LARGE SCALE GENOMIC DNA]</scope>
    <source>
        <strain evidence="2">KCTC 62195</strain>
    </source>
</reference>
<proteinExistence type="predicted"/>
<sequence length="114" mass="12670">MCGRLQPAAIAITDPLGELKHTGLYQITYDLRKQRDYQSLHARIKAYGAWCRPLESTWIISTPQSAAQVRDNLKAVMDRDDGLLVTRLQGEAAWYGVPPEVSSRLKSLLESGAA</sequence>
<dbReference type="EMBL" id="JBHRSJ010000029">
    <property type="protein sequence ID" value="MFC2973243.1"/>
    <property type="molecule type" value="Genomic_DNA"/>
</dbReference>
<evidence type="ECO:0000313" key="2">
    <source>
        <dbReference type="Proteomes" id="UP001595457"/>
    </source>
</evidence>
<protein>
    <submittedName>
        <fullName evidence="1">Uncharacterized protein</fullName>
    </submittedName>
</protein>
<gene>
    <name evidence="1" type="ORF">ACFOJE_13595</name>
</gene>
<dbReference type="RefSeq" id="WP_377814926.1">
    <property type="nucleotide sequence ID" value="NZ_JBHRSJ010000029.1"/>
</dbReference>
<dbReference type="Proteomes" id="UP001595457">
    <property type="component" value="Unassembled WGS sequence"/>
</dbReference>
<name>A0ABV7AVR3_9GAMM</name>
<comment type="caution">
    <text evidence="1">The sequence shown here is derived from an EMBL/GenBank/DDBJ whole genome shotgun (WGS) entry which is preliminary data.</text>
</comment>
<keyword evidence="2" id="KW-1185">Reference proteome</keyword>
<accession>A0ABV7AVR3</accession>
<evidence type="ECO:0000313" key="1">
    <source>
        <dbReference type="EMBL" id="MFC2973243.1"/>
    </source>
</evidence>